<accession>A0A504U4L0</accession>
<feature type="coiled-coil region" evidence="1">
    <location>
        <begin position="299"/>
        <end position="333"/>
    </location>
</feature>
<evidence type="ECO:0008006" key="4">
    <source>
        <dbReference type="Google" id="ProtNLM"/>
    </source>
</evidence>
<evidence type="ECO:0000256" key="1">
    <source>
        <dbReference type="SAM" id="Coils"/>
    </source>
</evidence>
<evidence type="ECO:0000313" key="2">
    <source>
        <dbReference type="EMBL" id="TPP04956.1"/>
    </source>
</evidence>
<evidence type="ECO:0000313" key="3">
    <source>
        <dbReference type="Proteomes" id="UP000316429"/>
    </source>
</evidence>
<keyword evidence="3" id="KW-1185">Reference proteome</keyword>
<keyword evidence="1" id="KW-0175">Coiled coil</keyword>
<dbReference type="InterPro" id="IPR036157">
    <property type="entry name" value="dUTPase-like_sf"/>
</dbReference>
<dbReference type="SUPFAM" id="SSF51283">
    <property type="entry name" value="dUTPase-like"/>
    <property type="match status" value="1"/>
</dbReference>
<name>A0A504U4L0_9HYPH</name>
<proteinExistence type="predicted"/>
<dbReference type="OrthoDB" id="9780956at2"/>
<dbReference type="Gene3D" id="2.70.40.10">
    <property type="match status" value="1"/>
</dbReference>
<gene>
    <name evidence="2" type="ORF">FJQ55_21250</name>
</gene>
<dbReference type="EMBL" id="VFYP01000006">
    <property type="protein sequence ID" value="TPP04956.1"/>
    <property type="molecule type" value="Genomic_DNA"/>
</dbReference>
<dbReference type="AlphaFoldDB" id="A0A504U4L0"/>
<sequence length="340" mass="37940">MEVSLKEFHREVRALELLVAGGGAELPERVESLKTFDPYPDIPPALLNAGHLATYGIVAGMIQPFDATRLEKPATYLVAAKGPCRYRDEQGNIERFVLSNDPNDRDKEVEEVRDHVRIAPNSVCFVTLEPEFHMPAYIGARFNLMIRDVYRGLLVGTGPLVDPGFSGRLSIPIHNFTTREYFIRAGEGLVYFEFTKLSWLNDPLQAPPAWLPPKIDNQPPFPGSKNRRKSIDHYLDEATGGGPPQNAIGDEIAKLRKYADDAKRLLRIYSVAGVAAAVSLLYSGWSLYSAAQQFVQSAQTEMRERAESADDAIIELRNNLADAQKRIAQLENVPQPAPRR</sequence>
<organism evidence="2 3">
    <name type="scientific">Rhizobium glycinendophyticum</name>
    <dbReference type="NCBI Taxonomy" id="2589807"/>
    <lineage>
        <taxon>Bacteria</taxon>
        <taxon>Pseudomonadati</taxon>
        <taxon>Pseudomonadota</taxon>
        <taxon>Alphaproteobacteria</taxon>
        <taxon>Hyphomicrobiales</taxon>
        <taxon>Rhizobiaceae</taxon>
        <taxon>Rhizobium/Agrobacterium group</taxon>
        <taxon>Rhizobium</taxon>
    </lineage>
</organism>
<dbReference type="RefSeq" id="WP_140831783.1">
    <property type="nucleotide sequence ID" value="NZ_VFYP01000006.1"/>
</dbReference>
<protein>
    <recommendedName>
        <fullName evidence="4">Deoxycytidine triphosphate deaminase</fullName>
    </recommendedName>
</protein>
<dbReference type="Proteomes" id="UP000316429">
    <property type="component" value="Unassembled WGS sequence"/>
</dbReference>
<reference evidence="2 3" key="1">
    <citation type="submission" date="2019-06" db="EMBL/GenBank/DDBJ databases">
        <title>Rhizobium sp. CL12 isolated from roots of soybean.</title>
        <authorList>
            <person name="Wang C."/>
        </authorList>
    </citation>
    <scope>NUCLEOTIDE SEQUENCE [LARGE SCALE GENOMIC DNA]</scope>
    <source>
        <strain evidence="2 3">CL12</strain>
    </source>
</reference>
<comment type="caution">
    <text evidence="2">The sequence shown here is derived from an EMBL/GenBank/DDBJ whole genome shotgun (WGS) entry which is preliminary data.</text>
</comment>